<accession>A0A2I0WQI3</accession>
<comment type="function">
    <text evidence="9">Vacuolar Fe(2+) uptake transporter.</text>
</comment>
<dbReference type="GO" id="GO:0005774">
    <property type="term" value="C:vacuolar membrane"/>
    <property type="evidence" value="ECO:0007669"/>
    <property type="project" value="UniProtKB-SubCell"/>
</dbReference>
<evidence type="ECO:0000256" key="4">
    <source>
        <dbReference type="ARBA" id="ARBA00022554"/>
    </source>
</evidence>
<dbReference type="Pfam" id="PF01988">
    <property type="entry name" value="VIT1"/>
    <property type="match status" value="2"/>
</dbReference>
<keyword evidence="7 9" id="KW-0472">Membrane</keyword>
<dbReference type="GO" id="GO:0030026">
    <property type="term" value="P:intracellular manganese ion homeostasis"/>
    <property type="evidence" value="ECO:0007669"/>
    <property type="project" value="InterPro"/>
</dbReference>
<feature type="transmembrane region" description="Helical" evidence="9">
    <location>
        <begin position="215"/>
        <end position="233"/>
    </location>
</feature>
<keyword evidence="6 9" id="KW-1133">Transmembrane helix</keyword>
<feature type="transmembrane region" description="Helical" evidence="9">
    <location>
        <begin position="153"/>
        <end position="175"/>
    </location>
</feature>
<evidence type="ECO:0000256" key="7">
    <source>
        <dbReference type="ARBA" id="ARBA00023136"/>
    </source>
</evidence>
<feature type="transmembrane region" description="Helical" evidence="9">
    <location>
        <begin position="97"/>
        <end position="115"/>
    </location>
</feature>
<comment type="similarity">
    <text evidence="2 9">Belongs to the CCC1 family.</text>
</comment>
<protein>
    <recommendedName>
        <fullName evidence="9">Vacuolar iron transporter</fullName>
    </recommendedName>
</protein>
<evidence type="ECO:0000313" key="10">
    <source>
        <dbReference type="EMBL" id="PKU77923.1"/>
    </source>
</evidence>
<reference evidence="10 11" key="2">
    <citation type="journal article" date="2017" name="Nature">
        <title>The Apostasia genome and the evolution of orchids.</title>
        <authorList>
            <person name="Zhang G.Q."/>
            <person name="Liu K.W."/>
            <person name="Li Z."/>
            <person name="Lohaus R."/>
            <person name="Hsiao Y.Y."/>
            <person name="Niu S.C."/>
            <person name="Wang J.Y."/>
            <person name="Lin Y.C."/>
            <person name="Xu Q."/>
            <person name="Chen L.J."/>
            <person name="Yoshida K."/>
            <person name="Fujiwara S."/>
            <person name="Wang Z.W."/>
            <person name="Zhang Y.Q."/>
            <person name="Mitsuda N."/>
            <person name="Wang M."/>
            <person name="Liu G.H."/>
            <person name="Pecoraro L."/>
            <person name="Huang H.X."/>
            <person name="Xiao X.J."/>
            <person name="Lin M."/>
            <person name="Wu X.Y."/>
            <person name="Wu W.L."/>
            <person name="Chen Y.Y."/>
            <person name="Chang S.B."/>
            <person name="Sakamoto S."/>
            <person name="Ohme-Takagi M."/>
            <person name="Yagi M."/>
            <person name="Zeng S.J."/>
            <person name="Shen C.Y."/>
            <person name="Yeh C.M."/>
            <person name="Luo Y.B."/>
            <person name="Tsai W.C."/>
            <person name="Van de Peer Y."/>
            <person name="Liu Z.J."/>
        </authorList>
    </citation>
    <scope>NUCLEOTIDE SEQUENCE [LARGE SCALE GENOMIC DNA]</scope>
    <source>
        <tissue evidence="10">The whole plant</tissue>
    </source>
</reference>
<keyword evidence="4 9" id="KW-0926">Vacuole</keyword>
<proteinExistence type="inferred from homology"/>
<comment type="catalytic activity">
    <reaction evidence="8">
        <text>Fe(2+)(in) = Fe(2+)(out)</text>
        <dbReference type="Rhea" id="RHEA:28486"/>
        <dbReference type="ChEBI" id="CHEBI:29033"/>
    </reaction>
    <physiologicalReaction direction="left-to-right" evidence="8">
        <dbReference type="Rhea" id="RHEA:28487"/>
    </physiologicalReaction>
</comment>
<evidence type="ECO:0000256" key="2">
    <source>
        <dbReference type="ARBA" id="ARBA00007049"/>
    </source>
</evidence>
<evidence type="ECO:0000256" key="6">
    <source>
        <dbReference type="ARBA" id="ARBA00022989"/>
    </source>
</evidence>
<evidence type="ECO:0000256" key="1">
    <source>
        <dbReference type="ARBA" id="ARBA00004128"/>
    </source>
</evidence>
<dbReference type="EMBL" id="KZ502485">
    <property type="protein sequence ID" value="PKU77923.1"/>
    <property type="molecule type" value="Genomic_DNA"/>
</dbReference>
<dbReference type="GO" id="GO:0140315">
    <property type="term" value="F:iron ion sequestering activity"/>
    <property type="evidence" value="ECO:0007669"/>
    <property type="project" value="UniProtKB-UniRule"/>
</dbReference>
<dbReference type="PANTHER" id="PTHR31851">
    <property type="entry name" value="FE(2+)/MN(2+) TRANSPORTER PCL1"/>
    <property type="match status" value="1"/>
</dbReference>
<reference evidence="10 11" key="1">
    <citation type="journal article" date="2016" name="Sci. Rep.">
        <title>The Dendrobium catenatum Lindl. genome sequence provides insights into polysaccharide synthase, floral development and adaptive evolution.</title>
        <authorList>
            <person name="Zhang G.Q."/>
            <person name="Xu Q."/>
            <person name="Bian C."/>
            <person name="Tsai W.C."/>
            <person name="Yeh C.M."/>
            <person name="Liu K.W."/>
            <person name="Yoshida K."/>
            <person name="Zhang L.S."/>
            <person name="Chang S.B."/>
            <person name="Chen F."/>
            <person name="Shi Y."/>
            <person name="Su Y.Y."/>
            <person name="Zhang Y.Q."/>
            <person name="Chen L.J."/>
            <person name="Yin Y."/>
            <person name="Lin M."/>
            <person name="Huang H."/>
            <person name="Deng H."/>
            <person name="Wang Z.W."/>
            <person name="Zhu S.L."/>
            <person name="Zhao X."/>
            <person name="Deng C."/>
            <person name="Niu S.C."/>
            <person name="Huang J."/>
            <person name="Wang M."/>
            <person name="Liu G.H."/>
            <person name="Yang H.J."/>
            <person name="Xiao X.J."/>
            <person name="Hsiao Y.Y."/>
            <person name="Wu W.L."/>
            <person name="Chen Y.Y."/>
            <person name="Mitsuda N."/>
            <person name="Ohme-Takagi M."/>
            <person name="Luo Y.B."/>
            <person name="Van de Peer Y."/>
            <person name="Liu Z.J."/>
        </authorList>
    </citation>
    <scope>NUCLEOTIDE SEQUENCE [LARGE SCALE GENOMIC DNA]</scope>
    <source>
        <tissue evidence="10">The whole plant</tissue>
    </source>
</reference>
<keyword evidence="9" id="KW-0813">Transport</keyword>
<comment type="caution">
    <text evidence="9">Lacks conserved residue(s) required for the propagation of feature annotation.</text>
</comment>
<evidence type="ECO:0000256" key="9">
    <source>
        <dbReference type="RuleBase" id="RU369115"/>
    </source>
</evidence>
<organism evidence="10 11">
    <name type="scientific">Dendrobium catenatum</name>
    <dbReference type="NCBI Taxonomy" id="906689"/>
    <lineage>
        <taxon>Eukaryota</taxon>
        <taxon>Viridiplantae</taxon>
        <taxon>Streptophyta</taxon>
        <taxon>Embryophyta</taxon>
        <taxon>Tracheophyta</taxon>
        <taxon>Spermatophyta</taxon>
        <taxon>Magnoliopsida</taxon>
        <taxon>Liliopsida</taxon>
        <taxon>Asparagales</taxon>
        <taxon>Orchidaceae</taxon>
        <taxon>Epidendroideae</taxon>
        <taxon>Malaxideae</taxon>
        <taxon>Dendrobiinae</taxon>
        <taxon>Dendrobium</taxon>
    </lineage>
</organism>
<evidence type="ECO:0000313" key="11">
    <source>
        <dbReference type="Proteomes" id="UP000233837"/>
    </source>
</evidence>
<feature type="transmembrane region" description="Helical" evidence="9">
    <location>
        <begin position="182"/>
        <end position="203"/>
    </location>
</feature>
<dbReference type="GO" id="GO:0005384">
    <property type="term" value="F:manganese ion transmembrane transporter activity"/>
    <property type="evidence" value="ECO:0007669"/>
    <property type="project" value="InterPro"/>
</dbReference>
<sequence length="238" mass="25023">MACACHTLHFPPSLSNLHTISLFLLQSSFFLTSHMAIINETKLSISNTEIEELNIEEIDYSNRAQWLRAAVLGANDGLVSIASLMIGIGAVKEDPKAMILSGFAGLVAGACSMAIGEFVSVHSQLDIELAQLKRESKVEGLADQQSLPNPVQAAMASAMAFSMGAAVPLLAAGFISSYKVRIAVVAAAASLALAVFGCIGALLGRAPIVRSGFRVLIGGWVAMAVTFGLMKLFRSGRL</sequence>
<keyword evidence="11" id="KW-1185">Reference proteome</keyword>
<keyword evidence="9" id="KW-0406">Ion transport</keyword>
<keyword evidence="3" id="KW-0408">Iron</keyword>
<gene>
    <name evidence="10" type="ORF">MA16_Dca023503</name>
</gene>
<dbReference type="InterPro" id="IPR008217">
    <property type="entry name" value="Ccc1_fam"/>
</dbReference>
<dbReference type="AlphaFoldDB" id="A0A2I0WQI3"/>
<comment type="subcellular location">
    <subcellularLocation>
        <location evidence="1 9">Vacuole membrane</location>
        <topology evidence="1 9">Multi-pass membrane protein</topology>
    </subcellularLocation>
</comment>
<keyword evidence="5 9" id="KW-0812">Transmembrane</keyword>
<dbReference type="GO" id="GO:0005381">
    <property type="term" value="F:iron ion transmembrane transporter activity"/>
    <property type="evidence" value="ECO:0007669"/>
    <property type="project" value="UniProtKB-UniRule"/>
</dbReference>
<name>A0A2I0WQI3_9ASPA</name>
<dbReference type="Proteomes" id="UP000233837">
    <property type="component" value="Unassembled WGS sequence"/>
</dbReference>
<evidence type="ECO:0000256" key="5">
    <source>
        <dbReference type="ARBA" id="ARBA00022692"/>
    </source>
</evidence>
<evidence type="ECO:0000256" key="8">
    <source>
        <dbReference type="ARBA" id="ARBA00044464"/>
    </source>
</evidence>
<keyword evidence="3" id="KW-0410">Iron transport</keyword>
<evidence type="ECO:0000256" key="3">
    <source>
        <dbReference type="ARBA" id="ARBA00022496"/>
    </source>
</evidence>